<feature type="region of interest" description="Disordered" evidence="1">
    <location>
        <begin position="24"/>
        <end position="48"/>
    </location>
</feature>
<keyword evidence="4" id="KW-1185">Reference proteome</keyword>
<name>A0A2Z3H2U1_9BACT</name>
<dbReference type="AlphaFoldDB" id="A0A2Z3H2U1"/>
<dbReference type="RefSeq" id="WP_010049399.1">
    <property type="nucleotide sequence ID" value="NZ_CP025958.1"/>
</dbReference>
<feature type="signal peptide" evidence="2">
    <location>
        <begin position="1"/>
        <end position="27"/>
    </location>
</feature>
<protein>
    <submittedName>
        <fullName evidence="3">Uncharacterized protein</fullName>
    </submittedName>
</protein>
<proteinExistence type="predicted"/>
<feature type="chain" id="PRO_5016350574" evidence="2">
    <location>
        <begin position="28"/>
        <end position="124"/>
    </location>
</feature>
<sequence length="124" mass="14641">MRTPHTRLSVAALAVALFAGAAQTASAQQPPPPAFYTMPTPQPRLDFPQGPEPQLPRMFYYPYYYFPHNYWPQNSPQWPEPKGHPYVRPPAYQAYPAFKEPGWRYELWTPMKYHRGNHFWLDQF</sequence>
<evidence type="ECO:0000256" key="2">
    <source>
        <dbReference type="SAM" id="SignalP"/>
    </source>
</evidence>
<evidence type="ECO:0000313" key="4">
    <source>
        <dbReference type="Proteomes" id="UP000245802"/>
    </source>
</evidence>
<evidence type="ECO:0000313" key="3">
    <source>
        <dbReference type="EMBL" id="AWM38027.1"/>
    </source>
</evidence>
<evidence type="ECO:0000256" key="1">
    <source>
        <dbReference type="SAM" id="MobiDB-lite"/>
    </source>
</evidence>
<dbReference type="KEGG" id="gog:C1280_14185"/>
<dbReference type="EMBL" id="CP025958">
    <property type="protein sequence ID" value="AWM38027.1"/>
    <property type="molecule type" value="Genomic_DNA"/>
</dbReference>
<dbReference type="Proteomes" id="UP000245802">
    <property type="component" value="Chromosome"/>
</dbReference>
<dbReference type="OrthoDB" id="291502at2"/>
<gene>
    <name evidence="3" type="ORF">C1280_14185</name>
</gene>
<organism evidence="3 4">
    <name type="scientific">Gemmata obscuriglobus</name>
    <dbReference type="NCBI Taxonomy" id="114"/>
    <lineage>
        <taxon>Bacteria</taxon>
        <taxon>Pseudomonadati</taxon>
        <taxon>Planctomycetota</taxon>
        <taxon>Planctomycetia</taxon>
        <taxon>Gemmatales</taxon>
        <taxon>Gemmataceae</taxon>
        <taxon>Gemmata</taxon>
    </lineage>
</organism>
<keyword evidence="2" id="KW-0732">Signal</keyword>
<reference evidence="3 4" key="1">
    <citation type="submission" date="2018-01" db="EMBL/GenBank/DDBJ databases">
        <title>G. obscuriglobus.</title>
        <authorList>
            <person name="Franke J."/>
            <person name="Blomberg W."/>
            <person name="Selmecki A."/>
        </authorList>
    </citation>
    <scope>NUCLEOTIDE SEQUENCE [LARGE SCALE GENOMIC DNA]</scope>
    <source>
        <strain evidence="3 4">DSM 5831</strain>
    </source>
</reference>
<accession>A0A2Z3H2U1</accession>